<keyword evidence="2" id="KW-1185">Reference proteome</keyword>
<evidence type="ECO:0000313" key="1">
    <source>
        <dbReference type="EMBL" id="WBO23434.1"/>
    </source>
</evidence>
<reference evidence="1 2" key="1">
    <citation type="submission" date="2022-12" db="EMBL/GenBank/DDBJ databases">
        <title>Sphingomonas abieness sp. nov., an endophytic bacterium isolated from Abies koreana.</title>
        <authorList>
            <person name="Jiang L."/>
            <person name="Lee J."/>
        </authorList>
    </citation>
    <scope>NUCLEOTIDE SEQUENCE [LARGE SCALE GENOMIC DNA]</scope>
    <source>
        <strain evidence="2">PAMB 00755</strain>
    </source>
</reference>
<dbReference type="Proteomes" id="UP001210865">
    <property type="component" value="Chromosome"/>
</dbReference>
<dbReference type="RefSeq" id="WP_270078066.1">
    <property type="nucleotide sequence ID" value="NZ_CP115174.1"/>
</dbReference>
<proteinExistence type="predicted"/>
<gene>
    <name evidence="1" type="ORF">PBT88_04705</name>
</gene>
<name>A0ABY7NPG3_9SPHN</name>
<dbReference type="EMBL" id="CP115174">
    <property type="protein sequence ID" value="WBO23434.1"/>
    <property type="molecule type" value="Genomic_DNA"/>
</dbReference>
<protein>
    <submittedName>
        <fullName evidence="1">Uncharacterized protein</fullName>
    </submittedName>
</protein>
<sequence>MAYLDTREGFAGAAPVFASSIPAVFERQEWEIIVLARHDGLASLQEPGRLARAMAWLFGGTIDRRLASPRLEALRRLAVLAWHHGYQAPVSAMKAFKAEGFSADQLELLLASVATSRSQLASR</sequence>
<organism evidence="1 2">
    <name type="scientific">Sphingomonas abietis</name>
    <dbReference type="NCBI Taxonomy" id="3012344"/>
    <lineage>
        <taxon>Bacteria</taxon>
        <taxon>Pseudomonadati</taxon>
        <taxon>Pseudomonadota</taxon>
        <taxon>Alphaproteobacteria</taxon>
        <taxon>Sphingomonadales</taxon>
        <taxon>Sphingomonadaceae</taxon>
        <taxon>Sphingomonas</taxon>
    </lineage>
</organism>
<accession>A0ABY7NPG3</accession>
<evidence type="ECO:0000313" key="2">
    <source>
        <dbReference type="Proteomes" id="UP001210865"/>
    </source>
</evidence>